<comment type="similarity">
    <text evidence="1">Belongs to the protein disulfide isomerase family.</text>
</comment>
<evidence type="ECO:0000256" key="3">
    <source>
        <dbReference type="SAM" id="SignalP"/>
    </source>
</evidence>
<accession>A0A7S2ID30</accession>
<dbReference type="GO" id="GO:0034976">
    <property type="term" value="P:response to endoplasmic reticulum stress"/>
    <property type="evidence" value="ECO:0007669"/>
    <property type="project" value="TreeGrafter"/>
</dbReference>
<dbReference type="SUPFAM" id="SSF52833">
    <property type="entry name" value="Thioredoxin-like"/>
    <property type="match status" value="3"/>
</dbReference>
<reference evidence="5" key="1">
    <citation type="submission" date="2021-01" db="EMBL/GenBank/DDBJ databases">
        <authorList>
            <person name="Corre E."/>
            <person name="Pelletier E."/>
            <person name="Niang G."/>
            <person name="Scheremetjew M."/>
            <person name="Finn R."/>
            <person name="Kale V."/>
            <person name="Holt S."/>
            <person name="Cochrane G."/>
            <person name="Meng A."/>
            <person name="Brown T."/>
            <person name="Cohen L."/>
        </authorList>
    </citation>
    <scope>NUCLEOTIDE SEQUENCE</scope>
    <source>
        <strain evidence="5">UTEX LB 985</strain>
    </source>
</reference>
<dbReference type="PROSITE" id="PS51352">
    <property type="entry name" value="THIOREDOXIN_2"/>
    <property type="match status" value="2"/>
</dbReference>
<feature type="signal peptide" evidence="3">
    <location>
        <begin position="1"/>
        <end position="20"/>
    </location>
</feature>
<evidence type="ECO:0000313" key="5">
    <source>
        <dbReference type="EMBL" id="CAD9515191.1"/>
    </source>
</evidence>
<dbReference type="Pfam" id="PF00085">
    <property type="entry name" value="Thioredoxin"/>
    <property type="match status" value="2"/>
</dbReference>
<dbReference type="AlphaFoldDB" id="A0A7S2ID30"/>
<protein>
    <recommendedName>
        <fullName evidence="4">Thioredoxin domain-containing protein</fullName>
    </recommendedName>
</protein>
<evidence type="ECO:0000259" key="4">
    <source>
        <dbReference type="PROSITE" id="PS51352"/>
    </source>
</evidence>
<name>A0A7S2ID30_9EUKA</name>
<sequence>MFGSAWLPAALICSVGVALAADSHVSVLSSVAEFDAFRSKQAGFAVLVYAPWCGHSRALLPEFEKAAASGTTAFAKVDGTEAEALATKLDVKGYPTLLFVHRGDGFPLEYDGQRTEASISKWVKSMLSPSVQQLPSVGMVKAFTKGKPVALVLFVADASAPEAEAMYGVAASANLPCATSTASPAELGLSALTAPSFVAFTSHAEPAVMDSSTALTHASMLRFGKMHALPALVTYTSQLEEALFSAEVGLHLLYFHSADLDSATTASLQAAGEQLRGDAIVATIAVGSHGEVAAFFDVGASSQLPTPSLMGFSLANGTKFAFKGTMDAASVVSFARDASAGLIAPHLRSQPEPSSSGPLVELVGSTFARVAHDPTKHVLVQFYSPGCGHCEKLKPVYQSVAAKLADLEDIIVAQMDATANDVLGFEPEGFPTIVLYPKENKGGVEYDGSRDAHDLIQFVKDARAGRNHIGGLSESSIEPPDEDDGYRVEL</sequence>
<evidence type="ECO:0000256" key="2">
    <source>
        <dbReference type="SAM" id="MobiDB-lite"/>
    </source>
</evidence>
<dbReference type="GO" id="GO:0006457">
    <property type="term" value="P:protein folding"/>
    <property type="evidence" value="ECO:0007669"/>
    <property type="project" value="TreeGrafter"/>
</dbReference>
<dbReference type="Gene3D" id="3.40.30.10">
    <property type="entry name" value="Glutaredoxin"/>
    <property type="match status" value="4"/>
</dbReference>
<organism evidence="5">
    <name type="scientific">Haptolina brevifila</name>
    <dbReference type="NCBI Taxonomy" id="156173"/>
    <lineage>
        <taxon>Eukaryota</taxon>
        <taxon>Haptista</taxon>
        <taxon>Haptophyta</taxon>
        <taxon>Prymnesiophyceae</taxon>
        <taxon>Prymnesiales</taxon>
        <taxon>Prymnesiaceae</taxon>
        <taxon>Haptolina</taxon>
    </lineage>
</organism>
<dbReference type="CDD" id="cd02961">
    <property type="entry name" value="PDI_a_family"/>
    <property type="match status" value="1"/>
</dbReference>
<dbReference type="InterPro" id="IPR013766">
    <property type="entry name" value="Thioredoxin_domain"/>
</dbReference>
<feature type="chain" id="PRO_5030723076" description="Thioredoxin domain-containing protein" evidence="3">
    <location>
        <begin position="21"/>
        <end position="490"/>
    </location>
</feature>
<feature type="domain" description="Thioredoxin" evidence="4">
    <location>
        <begin position="13"/>
        <end position="128"/>
    </location>
</feature>
<feature type="region of interest" description="Disordered" evidence="2">
    <location>
        <begin position="469"/>
        <end position="490"/>
    </location>
</feature>
<dbReference type="PANTHER" id="PTHR18929">
    <property type="entry name" value="PROTEIN DISULFIDE ISOMERASE"/>
    <property type="match status" value="1"/>
</dbReference>
<dbReference type="GO" id="GO:0003756">
    <property type="term" value="F:protein disulfide isomerase activity"/>
    <property type="evidence" value="ECO:0007669"/>
    <property type="project" value="TreeGrafter"/>
</dbReference>
<gene>
    <name evidence="5" type="ORF">CBRE1094_LOCUS32896</name>
</gene>
<feature type="domain" description="Thioredoxin" evidence="4">
    <location>
        <begin position="338"/>
        <end position="464"/>
    </location>
</feature>
<evidence type="ECO:0000256" key="1">
    <source>
        <dbReference type="ARBA" id="ARBA00006347"/>
    </source>
</evidence>
<dbReference type="PROSITE" id="PS00194">
    <property type="entry name" value="THIOREDOXIN_1"/>
    <property type="match status" value="1"/>
</dbReference>
<dbReference type="CDD" id="cd02995">
    <property type="entry name" value="PDI_a_PDI_a'_C"/>
    <property type="match status" value="1"/>
</dbReference>
<dbReference type="InterPro" id="IPR036249">
    <property type="entry name" value="Thioredoxin-like_sf"/>
</dbReference>
<dbReference type="GO" id="GO:0005783">
    <property type="term" value="C:endoplasmic reticulum"/>
    <property type="evidence" value="ECO:0007669"/>
    <property type="project" value="TreeGrafter"/>
</dbReference>
<dbReference type="EMBL" id="HBGU01060574">
    <property type="protein sequence ID" value="CAD9515191.1"/>
    <property type="molecule type" value="Transcribed_RNA"/>
</dbReference>
<dbReference type="InterPro" id="IPR017937">
    <property type="entry name" value="Thioredoxin_CS"/>
</dbReference>
<keyword evidence="3" id="KW-0732">Signal</keyword>
<proteinExistence type="inferred from homology"/>